<evidence type="ECO:0000313" key="1">
    <source>
        <dbReference type="EMBL" id="KAE8334493.1"/>
    </source>
</evidence>
<gene>
    <name evidence="1" type="ORF">BDV24DRAFT_170141</name>
</gene>
<dbReference type="AlphaFoldDB" id="A0A5N6XP62"/>
<accession>A0A5N6XP62</accession>
<dbReference type="OrthoDB" id="4495508at2759"/>
<reference evidence="1" key="1">
    <citation type="submission" date="2019-04" db="EMBL/GenBank/DDBJ databases">
        <title>Friends and foes A comparative genomics study of 23 Aspergillus species from section Flavi.</title>
        <authorList>
            <consortium name="DOE Joint Genome Institute"/>
            <person name="Kjaerbolling I."/>
            <person name="Vesth T."/>
            <person name="Frisvad J.C."/>
            <person name="Nybo J.L."/>
            <person name="Theobald S."/>
            <person name="Kildgaard S."/>
            <person name="Isbrandt T."/>
            <person name="Kuo A."/>
            <person name="Sato A."/>
            <person name="Lyhne E.K."/>
            <person name="Kogle M.E."/>
            <person name="Wiebenga A."/>
            <person name="Kun R.S."/>
            <person name="Lubbers R.J."/>
            <person name="Makela M.R."/>
            <person name="Barry K."/>
            <person name="Chovatia M."/>
            <person name="Clum A."/>
            <person name="Daum C."/>
            <person name="Haridas S."/>
            <person name="He G."/>
            <person name="LaButti K."/>
            <person name="Lipzen A."/>
            <person name="Mondo S."/>
            <person name="Riley R."/>
            <person name="Salamov A."/>
            <person name="Simmons B.A."/>
            <person name="Magnuson J.K."/>
            <person name="Henrissat B."/>
            <person name="Mortensen U.H."/>
            <person name="Larsen T.O."/>
            <person name="Devries R.P."/>
            <person name="Grigoriev I.V."/>
            <person name="Machida M."/>
            <person name="Baker S.E."/>
            <person name="Andersen M.R."/>
        </authorList>
    </citation>
    <scope>NUCLEOTIDE SEQUENCE</scope>
    <source>
        <strain evidence="1">CBS 117612</strain>
    </source>
</reference>
<dbReference type="EMBL" id="ML737271">
    <property type="protein sequence ID" value="KAE8334493.1"/>
    <property type="molecule type" value="Genomic_DNA"/>
</dbReference>
<sequence>MYKDVSLIPNAHRKFARTHNPSTVILIVCIRRIVSFYYTFLCCLGGCGGYEESDEECDDRTSFEGEIPIGARIEAMTVVTYVHKDNSIAITHTVVETTHIDPQADCGSGQDMETRSSIPDDACDASTLVENPETASFQSDERIIIEEDTDIASPCPTFVDKCTGLRMVDVLFATSICLYPIPIPLDDCELNTREFSEPDSDETEIEALFCYNDLKFCASVPFGYVKARAKLDAAVAD</sequence>
<name>A0A5N6XP62_9EURO</name>
<proteinExistence type="predicted"/>
<dbReference type="Proteomes" id="UP000325558">
    <property type="component" value="Unassembled WGS sequence"/>
</dbReference>
<protein>
    <submittedName>
        <fullName evidence="1">Uncharacterized protein</fullName>
    </submittedName>
</protein>
<organism evidence="1">
    <name type="scientific">Aspergillus arachidicola</name>
    <dbReference type="NCBI Taxonomy" id="656916"/>
    <lineage>
        <taxon>Eukaryota</taxon>
        <taxon>Fungi</taxon>
        <taxon>Dikarya</taxon>
        <taxon>Ascomycota</taxon>
        <taxon>Pezizomycotina</taxon>
        <taxon>Eurotiomycetes</taxon>
        <taxon>Eurotiomycetidae</taxon>
        <taxon>Eurotiales</taxon>
        <taxon>Aspergillaceae</taxon>
        <taxon>Aspergillus</taxon>
        <taxon>Aspergillus subgen. Circumdati</taxon>
    </lineage>
</organism>